<dbReference type="PANTHER" id="PTHR30388">
    <property type="entry name" value="ALDEHYDE OXIDOREDUCTASE MOLYBDENUM COFACTOR ASSEMBLY PROTEIN"/>
    <property type="match status" value="1"/>
</dbReference>
<dbReference type="eggNOG" id="COG1975">
    <property type="taxonomic scope" value="Bacteria"/>
</dbReference>
<dbReference type="Pfam" id="PF04945">
    <property type="entry name" value="YHS"/>
    <property type="match status" value="1"/>
</dbReference>
<sequence length="337" mass="36801">MSNEIYEMASDLILQGEPFATVTVVRNEAPSSGKTGDKAIVNKTGVLKGWVGGGCVYSIVLKEVTEALDDGKPRLVRVSPTPSNEPSRGVKEYKMTCYSGGEVDLYIEPVMPKPHLVIIGKSIIGRALMKAAKAIDFRLTVINEESNQEVFPEADHHQTAFNLEGISFNKHTFIVVATQGDNDERGLQTALGVKCRYVGFIASRKKRDGVFANLLNLGLSQAQLDEVHAPAGIDINGKTPQEVAISILAEIIQEYRSKEVAFESFSVPIAASGQQRSDLQSGRPQIITNPVCGMPISLGMAKYIIEQNGEPIYFCCDGCKTKFDAEPEKYLMKVEKV</sequence>
<dbReference type="KEGG" id="hhy:Halhy_5290"/>
<evidence type="ECO:0000259" key="1">
    <source>
        <dbReference type="SMART" id="SM00746"/>
    </source>
</evidence>
<protein>
    <submittedName>
        <fullName evidence="2">YHS domain-containing protein</fullName>
    </submittedName>
</protein>
<evidence type="ECO:0000313" key="2">
    <source>
        <dbReference type="EMBL" id="AEE53115.1"/>
    </source>
</evidence>
<dbReference type="SMART" id="SM00746">
    <property type="entry name" value="TRASH"/>
    <property type="match status" value="1"/>
</dbReference>
<gene>
    <name evidence="2" type="ordered locus">Halhy_5290</name>
</gene>
<dbReference type="InterPro" id="IPR052698">
    <property type="entry name" value="MoCofactor_Util/Proc"/>
</dbReference>
<dbReference type="STRING" id="760192.Halhy_5290"/>
<organism evidence="2 3">
    <name type="scientific">Haliscomenobacter hydrossis (strain ATCC 27775 / DSM 1100 / LMG 10767 / O)</name>
    <dbReference type="NCBI Taxonomy" id="760192"/>
    <lineage>
        <taxon>Bacteria</taxon>
        <taxon>Pseudomonadati</taxon>
        <taxon>Bacteroidota</taxon>
        <taxon>Saprospiria</taxon>
        <taxon>Saprospirales</taxon>
        <taxon>Haliscomenobacteraceae</taxon>
        <taxon>Haliscomenobacter</taxon>
    </lineage>
</organism>
<dbReference type="Gene3D" id="3.40.50.720">
    <property type="entry name" value="NAD(P)-binding Rossmann-like Domain"/>
    <property type="match status" value="1"/>
</dbReference>
<feature type="domain" description="TRASH" evidence="1">
    <location>
        <begin position="289"/>
        <end position="327"/>
    </location>
</feature>
<dbReference type="HOGENOM" id="CLU_041115_0_0_10"/>
<dbReference type="InterPro" id="IPR027051">
    <property type="entry name" value="XdhC_Rossmann_dom"/>
</dbReference>
<dbReference type="Gene3D" id="1.10.620.20">
    <property type="entry name" value="Ribonucleotide Reductase, subunit A"/>
    <property type="match status" value="1"/>
</dbReference>
<dbReference type="Pfam" id="PF02625">
    <property type="entry name" value="XdhC_CoxI"/>
    <property type="match status" value="1"/>
</dbReference>
<evidence type="ECO:0000313" key="3">
    <source>
        <dbReference type="Proteomes" id="UP000008461"/>
    </source>
</evidence>
<dbReference type="InterPro" id="IPR003777">
    <property type="entry name" value="XdhC_CoxI"/>
</dbReference>
<dbReference type="RefSeq" id="WP_013767650.1">
    <property type="nucleotide sequence ID" value="NC_015510.1"/>
</dbReference>
<keyword evidence="3" id="KW-1185">Reference proteome</keyword>
<dbReference type="SUPFAM" id="SSF47240">
    <property type="entry name" value="Ferritin-like"/>
    <property type="match status" value="1"/>
</dbReference>
<dbReference type="InterPro" id="IPR007029">
    <property type="entry name" value="YHS_dom"/>
</dbReference>
<proteinExistence type="predicted"/>
<dbReference type="Pfam" id="PF13478">
    <property type="entry name" value="XdhC_C"/>
    <property type="match status" value="1"/>
</dbReference>
<dbReference type="eggNOG" id="COG3350">
    <property type="taxonomic scope" value="Bacteria"/>
</dbReference>
<dbReference type="InterPro" id="IPR012348">
    <property type="entry name" value="RNR-like"/>
</dbReference>
<dbReference type="InterPro" id="IPR009078">
    <property type="entry name" value="Ferritin-like_SF"/>
</dbReference>
<dbReference type="PANTHER" id="PTHR30388:SF6">
    <property type="entry name" value="XANTHINE DEHYDROGENASE SUBUNIT A-RELATED"/>
    <property type="match status" value="1"/>
</dbReference>
<reference key="2">
    <citation type="submission" date="2011-04" db="EMBL/GenBank/DDBJ databases">
        <title>Complete sequence of chromosome of Haliscomenobacter hydrossis DSM 1100.</title>
        <authorList>
            <consortium name="US DOE Joint Genome Institute (JGI-PGF)"/>
            <person name="Lucas S."/>
            <person name="Han J."/>
            <person name="Lapidus A."/>
            <person name="Bruce D."/>
            <person name="Goodwin L."/>
            <person name="Pitluck S."/>
            <person name="Peters L."/>
            <person name="Kyrpides N."/>
            <person name="Mavromatis K."/>
            <person name="Ivanova N."/>
            <person name="Ovchinnikova G."/>
            <person name="Pagani I."/>
            <person name="Daligault H."/>
            <person name="Detter J.C."/>
            <person name="Han C."/>
            <person name="Land M."/>
            <person name="Hauser L."/>
            <person name="Markowitz V."/>
            <person name="Cheng J.-F."/>
            <person name="Hugenholtz P."/>
            <person name="Woyke T."/>
            <person name="Wu D."/>
            <person name="Verbarg S."/>
            <person name="Frueling A."/>
            <person name="Brambilla E."/>
            <person name="Klenk H.-P."/>
            <person name="Eisen J.A."/>
        </authorList>
    </citation>
    <scope>NUCLEOTIDE SEQUENCE</scope>
    <source>
        <strain>DSM 1100</strain>
    </source>
</reference>
<dbReference type="EMBL" id="CP002691">
    <property type="protein sequence ID" value="AEE53115.1"/>
    <property type="molecule type" value="Genomic_DNA"/>
</dbReference>
<dbReference type="Proteomes" id="UP000008461">
    <property type="component" value="Chromosome"/>
</dbReference>
<dbReference type="GO" id="GO:0016491">
    <property type="term" value="F:oxidoreductase activity"/>
    <property type="evidence" value="ECO:0007669"/>
    <property type="project" value="InterPro"/>
</dbReference>
<accession>F4L788</accession>
<dbReference type="AlphaFoldDB" id="F4L788"/>
<name>F4L788_HALH1</name>
<reference evidence="2 3" key="1">
    <citation type="journal article" date="2011" name="Stand. Genomic Sci.">
        <title>Complete genome sequence of Haliscomenobacter hydrossis type strain (O).</title>
        <authorList>
            <consortium name="US DOE Joint Genome Institute (JGI-PGF)"/>
            <person name="Daligault H."/>
            <person name="Lapidus A."/>
            <person name="Zeytun A."/>
            <person name="Nolan M."/>
            <person name="Lucas S."/>
            <person name="Del Rio T.G."/>
            <person name="Tice H."/>
            <person name="Cheng J.F."/>
            <person name="Tapia R."/>
            <person name="Han C."/>
            <person name="Goodwin L."/>
            <person name="Pitluck S."/>
            <person name="Liolios K."/>
            <person name="Pagani I."/>
            <person name="Ivanova N."/>
            <person name="Huntemann M."/>
            <person name="Mavromatis K."/>
            <person name="Mikhailova N."/>
            <person name="Pati A."/>
            <person name="Chen A."/>
            <person name="Palaniappan K."/>
            <person name="Land M."/>
            <person name="Hauser L."/>
            <person name="Brambilla E.M."/>
            <person name="Rohde M."/>
            <person name="Verbarg S."/>
            <person name="Goker M."/>
            <person name="Bristow J."/>
            <person name="Eisen J.A."/>
            <person name="Markowitz V."/>
            <person name="Hugenholtz P."/>
            <person name="Kyrpides N.C."/>
            <person name="Klenk H.P."/>
            <person name="Woyke T."/>
        </authorList>
    </citation>
    <scope>NUCLEOTIDE SEQUENCE [LARGE SCALE GENOMIC DNA]</scope>
    <source>
        <strain evidence="3">ATCC 27775 / DSM 1100 / LMG 10767 / O</strain>
    </source>
</reference>
<dbReference type="OrthoDB" id="678327at2"/>
<dbReference type="InterPro" id="IPR011017">
    <property type="entry name" value="TRASH_dom"/>
</dbReference>